<proteinExistence type="predicted"/>
<reference evidence="3 4" key="1">
    <citation type="journal article" date="2019" name="Sci. Rep.">
        <title>A high-quality genome of Eragrostis curvula grass provides insights into Poaceae evolution and supports new strategies to enhance forage quality.</title>
        <authorList>
            <person name="Carballo J."/>
            <person name="Santos B.A.C.M."/>
            <person name="Zappacosta D."/>
            <person name="Garbus I."/>
            <person name="Selva J.P."/>
            <person name="Gallo C.A."/>
            <person name="Diaz A."/>
            <person name="Albertini E."/>
            <person name="Caccamo M."/>
            <person name="Echenique V."/>
        </authorList>
    </citation>
    <scope>NUCLEOTIDE SEQUENCE [LARGE SCALE GENOMIC DNA]</scope>
    <source>
        <strain evidence="4">cv. Victoria</strain>
        <tissue evidence="3">Leaf</tissue>
    </source>
</reference>
<dbReference type="Gene3D" id="1.20.1280.50">
    <property type="match status" value="1"/>
</dbReference>
<comment type="caution">
    <text evidence="3">The sequence shown here is derived from an EMBL/GenBank/DDBJ whole genome shotgun (WGS) entry which is preliminary data.</text>
</comment>
<dbReference type="Gramene" id="TVU02045">
    <property type="protein sequence ID" value="TVU02045"/>
    <property type="gene ID" value="EJB05_52411"/>
</dbReference>
<accession>A0A5J9SST1</accession>
<keyword evidence="4" id="KW-1185">Reference proteome</keyword>
<dbReference type="InterPro" id="IPR036047">
    <property type="entry name" value="F-box-like_dom_sf"/>
</dbReference>
<dbReference type="SUPFAM" id="SSF81383">
    <property type="entry name" value="F-box domain"/>
    <property type="match status" value="1"/>
</dbReference>
<protein>
    <recommendedName>
        <fullName evidence="2">F-box domain-containing protein</fullName>
    </recommendedName>
</protein>
<feature type="non-terminal residue" evidence="3">
    <location>
        <position position="1"/>
    </location>
</feature>
<feature type="domain" description="F-box" evidence="2">
    <location>
        <begin position="28"/>
        <end position="74"/>
    </location>
</feature>
<sequence length="131" mass="14745">MSSNSFRRRNAEPTSPRPSSPAPASRDWATLPRDIILHIFLKLGPCYEIMRGAERTCKAWRRAALEEPVLWRRVEMDTPTLLLAGVRSAAGRRAMARAAVDRAADECEAFSACWDDVHYLAKSVCLNPEFI</sequence>
<dbReference type="InterPro" id="IPR001810">
    <property type="entry name" value="F-box_dom"/>
</dbReference>
<organism evidence="3 4">
    <name type="scientific">Eragrostis curvula</name>
    <name type="common">weeping love grass</name>
    <dbReference type="NCBI Taxonomy" id="38414"/>
    <lineage>
        <taxon>Eukaryota</taxon>
        <taxon>Viridiplantae</taxon>
        <taxon>Streptophyta</taxon>
        <taxon>Embryophyta</taxon>
        <taxon>Tracheophyta</taxon>
        <taxon>Spermatophyta</taxon>
        <taxon>Magnoliopsida</taxon>
        <taxon>Liliopsida</taxon>
        <taxon>Poales</taxon>
        <taxon>Poaceae</taxon>
        <taxon>PACMAD clade</taxon>
        <taxon>Chloridoideae</taxon>
        <taxon>Eragrostideae</taxon>
        <taxon>Eragrostidinae</taxon>
        <taxon>Eragrostis</taxon>
    </lineage>
</organism>
<dbReference type="PANTHER" id="PTHR38926:SF74">
    <property type="entry name" value="OS08G0193600 PROTEIN"/>
    <property type="match status" value="1"/>
</dbReference>
<evidence type="ECO:0000256" key="1">
    <source>
        <dbReference type="SAM" id="MobiDB-lite"/>
    </source>
</evidence>
<dbReference type="OrthoDB" id="3181259at2759"/>
<dbReference type="EMBL" id="RWGY01000361">
    <property type="protein sequence ID" value="TVU02045.1"/>
    <property type="molecule type" value="Genomic_DNA"/>
</dbReference>
<dbReference type="PANTHER" id="PTHR38926">
    <property type="entry name" value="F-BOX DOMAIN CONTAINING PROTEIN, EXPRESSED"/>
    <property type="match status" value="1"/>
</dbReference>
<name>A0A5J9SST1_9POAL</name>
<dbReference type="AlphaFoldDB" id="A0A5J9SST1"/>
<evidence type="ECO:0000313" key="4">
    <source>
        <dbReference type="Proteomes" id="UP000324897"/>
    </source>
</evidence>
<dbReference type="Pfam" id="PF12937">
    <property type="entry name" value="F-box-like"/>
    <property type="match status" value="1"/>
</dbReference>
<evidence type="ECO:0000259" key="2">
    <source>
        <dbReference type="Pfam" id="PF12937"/>
    </source>
</evidence>
<gene>
    <name evidence="3" type="ORF">EJB05_52411</name>
</gene>
<dbReference type="Proteomes" id="UP000324897">
    <property type="component" value="Unassembled WGS sequence"/>
</dbReference>
<evidence type="ECO:0000313" key="3">
    <source>
        <dbReference type="EMBL" id="TVU02045.1"/>
    </source>
</evidence>
<feature type="region of interest" description="Disordered" evidence="1">
    <location>
        <begin position="1"/>
        <end position="27"/>
    </location>
</feature>